<proteinExistence type="predicted"/>
<evidence type="ECO:0000256" key="1">
    <source>
        <dbReference type="SAM" id="Phobius"/>
    </source>
</evidence>
<protein>
    <submittedName>
        <fullName evidence="2">Uncharacterized protein</fullName>
    </submittedName>
</protein>
<comment type="caution">
    <text evidence="2">The sequence shown here is derived from an EMBL/GenBank/DDBJ whole genome shotgun (WGS) entry which is preliminary data.</text>
</comment>
<accession>A0A8X9A785</accession>
<dbReference type="AlphaFoldDB" id="A0A8X9A785"/>
<name>A0A8X9A785_SALSN</name>
<feature type="transmembrane region" description="Helical" evidence="1">
    <location>
        <begin position="30"/>
        <end position="53"/>
    </location>
</feature>
<evidence type="ECO:0000313" key="3">
    <source>
        <dbReference type="Proteomes" id="UP000298416"/>
    </source>
</evidence>
<gene>
    <name evidence="2" type="ORF">SASPL_107378</name>
</gene>
<reference evidence="2" key="1">
    <citation type="submission" date="2018-01" db="EMBL/GenBank/DDBJ databases">
        <authorList>
            <person name="Mao J.F."/>
        </authorList>
    </citation>
    <scope>NUCLEOTIDE SEQUENCE</scope>
    <source>
        <strain evidence="2">Huo1</strain>
        <tissue evidence="2">Leaf</tissue>
    </source>
</reference>
<reference evidence="2" key="2">
    <citation type="submission" date="2020-08" db="EMBL/GenBank/DDBJ databases">
        <title>Plant Genome Project.</title>
        <authorList>
            <person name="Zhang R.-G."/>
        </authorList>
    </citation>
    <scope>NUCLEOTIDE SEQUENCE</scope>
    <source>
        <strain evidence="2">Huo1</strain>
        <tissue evidence="2">Leaf</tissue>
    </source>
</reference>
<evidence type="ECO:0000313" key="2">
    <source>
        <dbReference type="EMBL" id="KAG6429329.1"/>
    </source>
</evidence>
<keyword evidence="1" id="KW-1133">Transmembrane helix</keyword>
<keyword evidence="1" id="KW-0472">Membrane</keyword>
<dbReference type="EMBL" id="PNBA02000003">
    <property type="protein sequence ID" value="KAG6429329.1"/>
    <property type="molecule type" value="Genomic_DNA"/>
</dbReference>
<dbReference type="Proteomes" id="UP000298416">
    <property type="component" value="Unassembled WGS sequence"/>
</dbReference>
<organism evidence="2">
    <name type="scientific">Salvia splendens</name>
    <name type="common">Scarlet sage</name>
    <dbReference type="NCBI Taxonomy" id="180675"/>
    <lineage>
        <taxon>Eukaryota</taxon>
        <taxon>Viridiplantae</taxon>
        <taxon>Streptophyta</taxon>
        <taxon>Embryophyta</taxon>
        <taxon>Tracheophyta</taxon>
        <taxon>Spermatophyta</taxon>
        <taxon>Magnoliopsida</taxon>
        <taxon>eudicotyledons</taxon>
        <taxon>Gunneridae</taxon>
        <taxon>Pentapetalae</taxon>
        <taxon>asterids</taxon>
        <taxon>lamiids</taxon>
        <taxon>Lamiales</taxon>
        <taxon>Lamiaceae</taxon>
        <taxon>Nepetoideae</taxon>
        <taxon>Mentheae</taxon>
        <taxon>Salviinae</taxon>
        <taxon>Salvia</taxon>
        <taxon>Salvia subgen. Calosphace</taxon>
        <taxon>core Calosphace</taxon>
    </lineage>
</organism>
<keyword evidence="3" id="KW-1185">Reference proteome</keyword>
<keyword evidence="1" id="KW-0812">Transmembrane</keyword>
<sequence length="81" mass="9341">MPRNASVAFDWSLSSSMIHLPWTMVDISKLLFQAIVKLCLLFRMRLFCGYALGCLPSKYHMLKVAEILPRTTKAPKVRRNE</sequence>